<evidence type="ECO:0000313" key="1">
    <source>
        <dbReference type="EMBL" id="KAK6740486.1"/>
    </source>
</evidence>
<dbReference type="Proteomes" id="UP001303046">
    <property type="component" value="Unassembled WGS sequence"/>
</dbReference>
<proteinExistence type="predicted"/>
<name>A0ABR1CTI7_NECAM</name>
<keyword evidence="2" id="KW-1185">Reference proteome</keyword>
<reference evidence="1 2" key="1">
    <citation type="submission" date="2023-08" db="EMBL/GenBank/DDBJ databases">
        <title>A Necator americanus chromosomal reference genome.</title>
        <authorList>
            <person name="Ilik V."/>
            <person name="Petrzelkova K.J."/>
            <person name="Pardy F."/>
            <person name="Fuh T."/>
            <person name="Niatou-Singa F.S."/>
            <person name="Gouil Q."/>
            <person name="Baker L."/>
            <person name="Ritchie M.E."/>
            <person name="Jex A.R."/>
            <person name="Gazzola D."/>
            <person name="Li H."/>
            <person name="Toshio Fujiwara R."/>
            <person name="Zhan B."/>
            <person name="Aroian R.V."/>
            <person name="Pafco B."/>
            <person name="Schwarz E.M."/>
        </authorList>
    </citation>
    <scope>NUCLEOTIDE SEQUENCE [LARGE SCALE GENOMIC DNA]</scope>
    <source>
        <strain evidence="1 2">Aroian</strain>
        <tissue evidence="1">Whole animal</tissue>
    </source>
</reference>
<organism evidence="1 2">
    <name type="scientific">Necator americanus</name>
    <name type="common">Human hookworm</name>
    <dbReference type="NCBI Taxonomy" id="51031"/>
    <lineage>
        <taxon>Eukaryota</taxon>
        <taxon>Metazoa</taxon>
        <taxon>Ecdysozoa</taxon>
        <taxon>Nematoda</taxon>
        <taxon>Chromadorea</taxon>
        <taxon>Rhabditida</taxon>
        <taxon>Rhabditina</taxon>
        <taxon>Rhabditomorpha</taxon>
        <taxon>Strongyloidea</taxon>
        <taxon>Ancylostomatidae</taxon>
        <taxon>Bunostominae</taxon>
        <taxon>Necator</taxon>
    </lineage>
</organism>
<evidence type="ECO:0000313" key="2">
    <source>
        <dbReference type="Proteomes" id="UP001303046"/>
    </source>
</evidence>
<gene>
    <name evidence="1" type="primary">Necator_chrIII.g9522</name>
    <name evidence="1" type="ORF">RB195_008757</name>
</gene>
<dbReference type="EMBL" id="JAVFWL010000003">
    <property type="protein sequence ID" value="KAK6740486.1"/>
    <property type="molecule type" value="Genomic_DNA"/>
</dbReference>
<comment type="caution">
    <text evidence="1">The sequence shown here is derived from an EMBL/GenBank/DDBJ whole genome shotgun (WGS) entry which is preliminary data.</text>
</comment>
<protein>
    <submittedName>
        <fullName evidence="1">Uncharacterized protein</fullName>
    </submittedName>
</protein>
<sequence length="124" mass="14265">MPTFSLKCVGHYHSIIQSTRSSIFDFQQQNYSITAVQYPARPYTSSELLANIKCPRNLHHSIRSFRFRNEKDGSIFLIREHLQNTLDRMICLPSHNMDELATCAFLGLLLSLGEMLMLSTSQQI</sequence>
<accession>A0ABR1CTI7</accession>